<dbReference type="EMBL" id="FONV01000005">
    <property type="protein sequence ID" value="SFF05824.1"/>
    <property type="molecule type" value="Genomic_DNA"/>
</dbReference>
<dbReference type="RefSeq" id="WP_093614564.1">
    <property type="nucleotide sequence ID" value="NZ_BOMT01000037.1"/>
</dbReference>
<dbReference type="InterPro" id="IPR001173">
    <property type="entry name" value="Glyco_trans_2-like"/>
</dbReference>
<comment type="similarity">
    <text evidence="1">Belongs to the glycosyltransferase 2 family.</text>
</comment>
<dbReference type="OrthoDB" id="3177103at2"/>
<dbReference type="Proteomes" id="UP000199645">
    <property type="component" value="Unassembled WGS sequence"/>
</dbReference>
<evidence type="ECO:0000313" key="3">
    <source>
        <dbReference type="EMBL" id="SFF05824.1"/>
    </source>
</evidence>
<dbReference type="Gene3D" id="3.90.550.10">
    <property type="entry name" value="Spore Coat Polysaccharide Biosynthesis Protein SpsA, Chain A"/>
    <property type="match status" value="1"/>
</dbReference>
<dbReference type="Pfam" id="PF00535">
    <property type="entry name" value="Glycos_transf_2"/>
    <property type="match status" value="1"/>
</dbReference>
<dbReference type="STRING" id="35752.SAMN05421541_105483"/>
<accession>A0A1I2FK14</accession>
<protein>
    <submittedName>
        <fullName evidence="3">Glycosyltransferase involved in cell wall bisynthesis</fullName>
    </submittedName>
</protein>
<gene>
    <name evidence="3" type="ORF">SAMN05421541_105483</name>
</gene>
<dbReference type="SUPFAM" id="SSF53448">
    <property type="entry name" value="Nucleotide-diphospho-sugar transferases"/>
    <property type="match status" value="1"/>
</dbReference>
<evidence type="ECO:0000259" key="2">
    <source>
        <dbReference type="Pfam" id="PF00535"/>
    </source>
</evidence>
<dbReference type="GO" id="GO:0016740">
    <property type="term" value="F:transferase activity"/>
    <property type="evidence" value="ECO:0007669"/>
    <property type="project" value="UniProtKB-KW"/>
</dbReference>
<organism evidence="3 4">
    <name type="scientific">Actinoplanes philippinensis</name>
    <dbReference type="NCBI Taxonomy" id="35752"/>
    <lineage>
        <taxon>Bacteria</taxon>
        <taxon>Bacillati</taxon>
        <taxon>Actinomycetota</taxon>
        <taxon>Actinomycetes</taxon>
        <taxon>Micromonosporales</taxon>
        <taxon>Micromonosporaceae</taxon>
        <taxon>Actinoplanes</taxon>
    </lineage>
</organism>
<dbReference type="PANTHER" id="PTHR48090">
    <property type="entry name" value="UNDECAPRENYL-PHOSPHATE 4-DEOXY-4-FORMAMIDO-L-ARABINOSE TRANSFERASE-RELATED"/>
    <property type="match status" value="1"/>
</dbReference>
<keyword evidence="4" id="KW-1185">Reference proteome</keyword>
<keyword evidence="3" id="KW-0808">Transferase</keyword>
<proteinExistence type="inferred from homology"/>
<evidence type="ECO:0000256" key="1">
    <source>
        <dbReference type="ARBA" id="ARBA00006739"/>
    </source>
</evidence>
<evidence type="ECO:0000313" key="4">
    <source>
        <dbReference type="Proteomes" id="UP000199645"/>
    </source>
</evidence>
<dbReference type="AlphaFoldDB" id="A0A1I2FK14"/>
<feature type="domain" description="Glycosyltransferase 2-like" evidence="2">
    <location>
        <begin position="46"/>
        <end position="171"/>
    </location>
</feature>
<dbReference type="PANTHER" id="PTHR48090:SF7">
    <property type="entry name" value="RFBJ PROTEIN"/>
    <property type="match status" value="1"/>
</dbReference>
<dbReference type="CDD" id="cd04179">
    <property type="entry name" value="DPM_DPG-synthase_like"/>
    <property type="match status" value="1"/>
</dbReference>
<reference evidence="3 4" key="1">
    <citation type="submission" date="2016-10" db="EMBL/GenBank/DDBJ databases">
        <authorList>
            <person name="de Groot N.N."/>
        </authorList>
    </citation>
    <scope>NUCLEOTIDE SEQUENCE [LARGE SCALE GENOMIC DNA]</scope>
    <source>
        <strain evidence="3 4">DSM 43019</strain>
    </source>
</reference>
<dbReference type="InterPro" id="IPR029044">
    <property type="entry name" value="Nucleotide-diphossugar_trans"/>
</dbReference>
<name>A0A1I2FK14_9ACTN</name>
<sequence length="289" mass="31755">MPTVDRVLPGETNAVIDIQDIHTAVPAIPGLPGEPGDGAEPEPRISVIVPALNEARNIPHVFARLPQVDEIVLVDGGSIDDTVAVARRLRPDIRVVRQNRKGKGNALACGFAAATGDIIVMIDADGSTDPLEIPRFVEALREGADFAKGSRFRPTGGSADITRLRRAGNKCLSMLVNVLFRTRYSDLCYGYNAFWAHCLDVFELDHTSPAPDNADGRLWGDGFEIETLLNLRAARAELKITEVASFEHNRIHGVSNLNALTDGMRVLRTIAREWPRRTRVKRVAERQAR</sequence>
<dbReference type="InterPro" id="IPR050256">
    <property type="entry name" value="Glycosyltransferase_2"/>
</dbReference>